<dbReference type="InterPro" id="IPR015064">
    <property type="entry name" value="Sda"/>
</dbReference>
<proteinExistence type="predicted"/>
<name>A0ABQ1PGQ1_9BACI</name>
<dbReference type="EMBL" id="BMCJ01000005">
    <property type="protein sequence ID" value="GGC96851.1"/>
    <property type="molecule type" value="Genomic_DNA"/>
</dbReference>
<dbReference type="SUPFAM" id="SSF100985">
    <property type="entry name" value="Sporulation inhibitor Sda"/>
    <property type="match status" value="1"/>
</dbReference>
<dbReference type="InterPro" id="IPR036916">
    <property type="entry name" value="Sda_sf"/>
</dbReference>
<comment type="caution">
    <text evidence="1">The sequence shown here is derived from an EMBL/GenBank/DDBJ whole genome shotgun (WGS) entry which is preliminary data.</text>
</comment>
<accession>A0ABQ1PGQ1</accession>
<dbReference type="RefSeq" id="WP_082411958.1">
    <property type="nucleotide sequence ID" value="NZ_BMCJ01000005.1"/>
</dbReference>
<dbReference type="Pfam" id="PF08970">
    <property type="entry name" value="Sda"/>
    <property type="match status" value="1"/>
</dbReference>
<protein>
    <recommendedName>
        <fullName evidence="3">Sporulation inhibitor A</fullName>
    </recommendedName>
</protein>
<sequence>MENLSYEMLVQAYRAALQLNVDEDFIKLLKNELRRREEKGGKTSPSFPSTR</sequence>
<evidence type="ECO:0008006" key="3">
    <source>
        <dbReference type="Google" id="ProtNLM"/>
    </source>
</evidence>
<gene>
    <name evidence="1" type="ORF">GCM10007216_29540</name>
</gene>
<evidence type="ECO:0000313" key="2">
    <source>
        <dbReference type="Proteomes" id="UP000619534"/>
    </source>
</evidence>
<reference evidence="2" key="1">
    <citation type="journal article" date="2019" name="Int. J. Syst. Evol. Microbiol.">
        <title>The Global Catalogue of Microorganisms (GCM) 10K type strain sequencing project: providing services to taxonomists for standard genome sequencing and annotation.</title>
        <authorList>
            <consortium name="The Broad Institute Genomics Platform"/>
            <consortium name="The Broad Institute Genome Sequencing Center for Infectious Disease"/>
            <person name="Wu L."/>
            <person name="Ma J."/>
        </authorList>
    </citation>
    <scope>NUCLEOTIDE SEQUENCE [LARGE SCALE GENOMIC DNA]</scope>
    <source>
        <strain evidence="2">CCM 7282</strain>
    </source>
</reference>
<dbReference type="Gene3D" id="1.10.287.1100">
    <property type="entry name" value="Sporulation inhibitor A"/>
    <property type="match status" value="1"/>
</dbReference>
<organism evidence="1 2">
    <name type="scientific">Thalassobacillus devorans</name>
    <dbReference type="NCBI Taxonomy" id="279813"/>
    <lineage>
        <taxon>Bacteria</taxon>
        <taxon>Bacillati</taxon>
        <taxon>Bacillota</taxon>
        <taxon>Bacilli</taxon>
        <taxon>Bacillales</taxon>
        <taxon>Bacillaceae</taxon>
        <taxon>Thalassobacillus</taxon>
    </lineage>
</organism>
<dbReference type="Proteomes" id="UP000619534">
    <property type="component" value="Unassembled WGS sequence"/>
</dbReference>
<keyword evidence="2" id="KW-1185">Reference proteome</keyword>
<evidence type="ECO:0000313" key="1">
    <source>
        <dbReference type="EMBL" id="GGC96851.1"/>
    </source>
</evidence>